<feature type="domain" description="Glycosyltransferase 2-like" evidence="1">
    <location>
        <begin position="5"/>
        <end position="130"/>
    </location>
</feature>
<dbReference type="Pfam" id="PF00535">
    <property type="entry name" value="Glycos_transf_2"/>
    <property type="match status" value="1"/>
</dbReference>
<dbReference type="AlphaFoldDB" id="A0A1G7GV62"/>
<reference evidence="2 3" key="1">
    <citation type="submission" date="2016-10" db="EMBL/GenBank/DDBJ databases">
        <authorList>
            <person name="de Groot N.N."/>
        </authorList>
    </citation>
    <scope>NUCLEOTIDE SEQUENCE [LARGE SCALE GENOMIC DNA]</scope>
    <source>
        <strain evidence="2 3">DSM 16195</strain>
    </source>
</reference>
<organism evidence="2 3">
    <name type="scientific">Ulvibacter litoralis</name>
    <dbReference type="NCBI Taxonomy" id="227084"/>
    <lineage>
        <taxon>Bacteria</taxon>
        <taxon>Pseudomonadati</taxon>
        <taxon>Bacteroidota</taxon>
        <taxon>Flavobacteriia</taxon>
        <taxon>Flavobacteriales</taxon>
        <taxon>Flavobacteriaceae</taxon>
        <taxon>Ulvibacter</taxon>
    </lineage>
</organism>
<dbReference type="InterPro" id="IPR050834">
    <property type="entry name" value="Glycosyltransf_2"/>
</dbReference>
<dbReference type="PANTHER" id="PTHR43685:SF2">
    <property type="entry name" value="GLYCOSYLTRANSFERASE 2-LIKE DOMAIN-CONTAINING PROTEIN"/>
    <property type="match status" value="1"/>
</dbReference>
<dbReference type="Gene3D" id="3.90.550.10">
    <property type="entry name" value="Spore Coat Polysaccharide Biosynthesis Protein SpsA, Chain A"/>
    <property type="match status" value="1"/>
</dbReference>
<evidence type="ECO:0000313" key="2">
    <source>
        <dbReference type="EMBL" id="SDE92037.1"/>
    </source>
</evidence>
<evidence type="ECO:0000259" key="1">
    <source>
        <dbReference type="Pfam" id="PF00535"/>
    </source>
</evidence>
<dbReference type="InterPro" id="IPR029044">
    <property type="entry name" value="Nucleotide-diphossugar_trans"/>
</dbReference>
<accession>A0A1G7GV62</accession>
<name>A0A1G7GV62_9FLAO</name>
<dbReference type="InterPro" id="IPR001173">
    <property type="entry name" value="Glyco_trans_2-like"/>
</dbReference>
<sequence>MDKISIIIPCFNDAKYVEQSVQSALDQTYSNKEVIIVDDGSNSETKKVLKNIESKVTKLITQDNQGQSTARNVGIKSAKGNYILVLDSDDFFEPSFCEKAIGMFLKNKDIKIVSCYANLLFENGSNKLYKPKGGTINEFLYANNSLGTAMFKKEDWSLSGGYDVEMRNGFEDWEFFIRLLKNGGEAIILKDALYTYRKRNDSTTNKANKVKYKILSYIYNKHSELYKNDYKRFVKHLLLLLEKEEKEKIKNLNRIEFKLGFSLLRPVRFIKRILF</sequence>
<dbReference type="Proteomes" id="UP000199321">
    <property type="component" value="Unassembled WGS sequence"/>
</dbReference>
<keyword evidence="3" id="KW-1185">Reference proteome</keyword>
<protein>
    <recommendedName>
        <fullName evidence="1">Glycosyltransferase 2-like domain-containing protein</fullName>
    </recommendedName>
</protein>
<dbReference type="SUPFAM" id="SSF53448">
    <property type="entry name" value="Nucleotide-diphospho-sugar transferases"/>
    <property type="match status" value="1"/>
</dbReference>
<evidence type="ECO:0000313" key="3">
    <source>
        <dbReference type="Proteomes" id="UP000199321"/>
    </source>
</evidence>
<dbReference type="STRING" id="227084.SAMN05421855_103348"/>
<dbReference type="EMBL" id="FNBA01000003">
    <property type="protein sequence ID" value="SDE92037.1"/>
    <property type="molecule type" value="Genomic_DNA"/>
</dbReference>
<dbReference type="OrthoDB" id="597270at2"/>
<dbReference type="PANTHER" id="PTHR43685">
    <property type="entry name" value="GLYCOSYLTRANSFERASE"/>
    <property type="match status" value="1"/>
</dbReference>
<dbReference type="RefSeq" id="WP_093144496.1">
    <property type="nucleotide sequence ID" value="NZ_BMWO01000005.1"/>
</dbReference>
<dbReference type="CDD" id="cd00761">
    <property type="entry name" value="Glyco_tranf_GTA_type"/>
    <property type="match status" value="1"/>
</dbReference>
<gene>
    <name evidence="2" type="ORF">SAMN05421855_103348</name>
</gene>
<proteinExistence type="predicted"/>